<name>A0A443RTK2_9ACAR</name>
<reference evidence="3 4" key="1">
    <citation type="journal article" date="2018" name="Gigascience">
        <title>Genomes of trombidid mites reveal novel predicted allergens and laterally-transferred genes associated with secondary metabolism.</title>
        <authorList>
            <person name="Dong X."/>
            <person name="Chaisiri K."/>
            <person name="Xia D."/>
            <person name="Armstrong S.D."/>
            <person name="Fang Y."/>
            <person name="Donnelly M.J."/>
            <person name="Kadowaki T."/>
            <person name="McGarry J.W."/>
            <person name="Darby A.C."/>
            <person name="Makepeace B.L."/>
        </authorList>
    </citation>
    <scope>NUCLEOTIDE SEQUENCE [LARGE SCALE GENOMIC DNA]</scope>
    <source>
        <strain evidence="3">UoL-UT</strain>
    </source>
</reference>
<sequence length="68" mass="7890">MKLGKKKYSLEIWSWGCRDKRQLGHGDRLGRNHPFRIKHLSGHQIQRVFASNAFSFVLTASGVVFFLM</sequence>
<gene>
    <name evidence="3" type="ORF">B4U80_14577</name>
</gene>
<protein>
    <submittedName>
        <fullName evidence="3">Alsin-like protein</fullName>
    </submittedName>
</protein>
<feature type="repeat" description="RCC1" evidence="1">
    <location>
        <begin position="10"/>
        <end position="61"/>
    </location>
</feature>
<dbReference type="Pfam" id="PF00415">
    <property type="entry name" value="RCC1"/>
    <property type="match status" value="1"/>
</dbReference>
<dbReference type="Proteomes" id="UP000288716">
    <property type="component" value="Unassembled WGS sequence"/>
</dbReference>
<dbReference type="AlphaFoldDB" id="A0A443RTK2"/>
<dbReference type="PROSITE" id="PS50012">
    <property type="entry name" value="RCC1_3"/>
    <property type="match status" value="1"/>
</dbReference>
<dbReference type="EMBL" id="NCKV01036495">
    <property type="protein sequence ID" value="RWS18653.1"/>
    <property type="molecule type" value="Genomic_DNA"/>
</dbReference>
<dbReference type="InterPro" id="IPR009091">
    <property type="entry name" value="RCC1/BLIP-II"/>
</dbReference>
<dbReference type="SUPFAM" id="SSF50985">
    <property type="entry name" value="RCC1/BLIP-II"/>
    <property type="match status" value="1"/>
</dbReference>
<dbReference type="Gene3D" id="2.130.10.30">
    <property type="entry name" value="Regulator of chromosome condensation 1/beta-lactamase-inhibitor protein II"/>
    <property type="match status" value="1"/>
</dbReference>
<evidence type="ECO:0000313" key="3">
    <source>
        <dbReference type="EMBL" id="RWS18653.1"/>
    </source>
</evidence>
<accession>A0A443RTK2</accession>
<evidence type="ECO:0000256" key="2">
    <source>
        <dbReference type="SAM" id="Phobius"/>
    </source>
</evidence>
<keyword evidence="4" id="KW-1185">Reference proteome</keyword>
<dbReference type="VEuPathDB" id="VectorBase:LDEU013387"/>
<evidence type="ECO:0000256" key="1">
    <source>
        <dbReference type="PROSITE-ProRule" id="PRU00235"/>
    </source>
</evidence>
<evidence type="ECO:0000313" key="4">
    <source>
        <dbReference type="Proteomes" id="UP000288716"/>
    </source>
</evidence>
<organism evidence="3 4">
    <name type="scientific">Leptotrombidium deliense</name>
    <dbReference type="NCBI Taxonomy" id="299467"/>
    <lineage>
        <taxon>Eukaryota</taxon>
        <taxon>Metazoa</taxon>
        <taxon>Ecdysozoa</taxon>
        <taxon>Arthropoda</taxon>
        <taxon>Chelicerata</taxon>
        <taxon>Arachnida</taxon>
        <taxon>Acari</taxon>
        <taxon>Acariformes</taxon>
        <taxon>Trombidiformes</taxon>
        <taxon>Prostigmata</taxon>
        <taxon>Anystina</taxon>
        <taxon>Parasitengona</taxon>
        <taxon>Trombiculoidea</taxon>
        <taxon>Trombiculidae</taxon>
        <taxon>Leptotrombidium</taxon>
    </lineage>
</organism>
<keyword evidence="2" id="KW-1133">Transmembrane helix</keyword>
<keyword evidence="2" id="KW-0812">Transmembrane</keyword>
<comment type="caution">
    <text evidence="3">The sequence shown here is derived from an EMBL/GenBank/DDBJ whole genome shotgun (WGS) entry which is preliminary data.</text>
</comment>
<dbReference type="OrthoDB" id="5370059at2759"/>
<feature type="transmembrane region" description="Helical" evidence="2">
    <location>
        <begin position="48"/>
        <end position="67"/>
    </location>
</feature>
<proteinExistence type="predicted"/>
<keyword evidence="2" id="KW-0472">Membrane</keyword>
<dbReference type="InterPro" id="IPR000408">
    <property type="entry name" value="Reg_chr_condens"/>
</dbReference>